<dbReference type="Proteomes" id="UP000570595">
    <property type="component" value="Unassembled WGS sequence"/>
</dbReference>
<evidence type="ECO:0000256" key="3">
    <source>
        <dbReference type="ARBA" id="ARBA00046271"/>
    </source>
</evidence>
<reference evidence="6 7" key="1">
    <citation type="submission" date="2020-04" db="EMBL/GenBank/DDBJ databases">
        <title>Perkinsus olseni comparative genomics.</title>
        <authorList>
            <person name="Bogema D.R."/>
        </authorList>
    </citation>
    <scope>NUCLEOTIDE SEQUENCE [LARGE SCALE GENOMIC DNA]</scope>
    <source>
        <strain evidence="4">ATCC PRA-179</strain>
        <strain evidence="5">ATCC PRA-31</strain>
    </source>
</reference>
<evidence type="ECO:0000313" key="4">
    <source>
        <dbReference type="EMBL" id="KAF4647254.1"/>
    </source>
</evidence>
<evidence type="ECO:0000256" key="1">
    <source>
        <dbReference type="ARBA" id="ARBA00023136"/>
    </source>
</evidence>
<dbReference type="Proteomes" id="UP000572268">
    <property type="component" value="Unassembled WGS sequence"/>
</dbReference>
<protein>
    <submittedName>
        <fullName evidence="4">Uncharacterized protein</fullName>
    </submittedName>
</protein>
<name>A0A7J6KJX4_PEROL</name>
<accession>A0A7J6KJX4</accession>
<evidence type="ECO:0000313" key="7">
    <source>
        <dbReference type="Proteomes" id="UP000572268"/>
    </source>
</evidence>
<keyword evidence="1" id="KW-0472">Membrane</keyword>
<gene>
    <name evidence="5" type="ORF">FOL46_004066</name>
    <name evidence="4" type="ORF">FOZ61_004436</name>
</gene>
<dbReference type="Pfam" id="PF05648">
    <property type="entry name" value="PEX11"/>
    <property type="match status" value="1"/>
</dbReference>
<keyword evidence="2" id="KW-0576">Peroxisome</keyword>
<dbReference type="EMBL" id="JABANN010002506">
    <property type="protein sequence ID" value="KAF4647578.1"/>
    <property type="molecule type" value="Genomic_DNA"/>
</dbReference>
<dbReference type="AlphaFoldDB" id="A0A7J6KJX4"/>
<comment type="caution">
    <text evidence="4">The sequence shown here is derived from an EMBL/GenBank/DDBJ whole genome shotgun (WGS) entry which is preliminary data.</text>
</comment>
<comment type="subcellular location">
    <subcellularLocation>
        <location evidence="3">Peroxisome membrane</location>
    </subcellularLocation>
</comment>
<feature type="non-terminal residue" evidence="4">
    <location>
        <position position="1"/>
    </location>
</feature>
<dbReference type="EMBL" id="JABAHT010002521">
    <property type="protein sequence ID" value="KAF4647254.1"/>
    <property type="molecule type" value="Genomic_DNA"/>
</dbReference>
<sequence length="113" mass="12494">MSQGDSDVDLVPISLAVVNSQLARMEVKDKLLRGAQYLARMCGGLLLESSDPSSKELYRQVKLVQGLLGDSRRTFRWFKELAVIPTIPSELKKKSDLDRSLGVASKSLLVAFL</sequence>
<dbReference type="InterPro" id="IPR008733">
    <property type="entry name" value="PEX11"/>
</dbReference>
<evidence type="ECO:0000313" key="6">
    <source>
        <dbReference type="Proteomes" id="UP000570595"/>
    </source>
</evidence>
<organism evidence="4 6">
    <name type="scientific">Perkinsus olseni</name>
    <name type="common">Perkinsus atlanticus</name>
    <dbReference type="NCBI Taxonomy" id="32597"/>
    <lineage>
        <taxon>Eukaryota</taxon>
        <taxon>Sar</taxon>
        <taxon>Alveolata</taxon>
        <taxon>Perkinsozoa</taxon>
        <taxon>Perkinsea</taxon>
        <taxon>Perkinsida</taxon>
        <taxon>Perkinsidae</taxon>
        <taxon>Perkinsus</taxon>
    </lineage>
</organism>
<evidence type="ECO:0000256" key="2">
    <source>
        <dbReference type="ARBA" id="ARBA00023140"/>
    </source>
</evidence>
<proteinExistence type="predicted"/>
<evidence type="ECO:0000313" key="5">
    <source>
        <dbReference type="EMBL" id="KAF4647578.1"/>
    </source>
</evidence>
<dbReference type="GO" id="GO:0016559">
    <property type="term" value="P:peroxisome fission"/>
    <property type="evidence" value="ECO:0007669"/>
    <property type="project" value="InterPro"/>
</dbReference>
<dbReference type="GO" id="GO:0005778">
    <property type="term" value="C:peroxisomal membrane"/>
    <property type="evidence" value="ECO:0007669"/>
    <property type="project" value="UniProtKB-SubCell"/>
</dbReference>